<reference evidence="1 2" key="1">
    <citation type="submission" date="2018-01" db="EMBL/GenBank/DDBJ databases">
        <title>Complete genome sequence of Bacteriovorax stolpii DSM12778.</title>
        <authorList>
            <person name="Tang B."/>
            <person name="Chang J."/>
        </authorList>
    </citation>
    <scope>NUCLEOTIDE SEQUENCE [LARGE SCALE GENOMIC DNA]</scope>
    <source>
        <strain evidence="1 2">DSM 12778</strain>
    </source>
</reference>
<proteinExistence type="predicted"/>
<sequence>MSLLTLLLAHSFAHGQSAPLYTLKDLSALEQEKNFEEFLAHVNDIRPSERMKLWKDMYQSMAMEMVDYKLKTRDFSLKSFKQIEGIGRSSALANDEFFQLKRSLYAKKFFSECYSLASEQKRETSKEAIKACDTELNSFWFFSKKDPDIGLELAALIEKYPSTLKTWPFYQRAVNDSIANLYCEKPDVQRAVIGKLTEESFDKDFDDNYKNLISRVVPDKCFTKLIPALRLSLQSSITNGLQKELAMNLLSAKGLLTKEEEDLYAVIYLLDGPVVGDKMNLAWKRIEDLSSSFKNRQKILEQIKNLPIIPDKIFKDPNLPRHKAIINLFAKNFPEFLNYYGESCVAYLENKSETSSNIASSFQCNEFLKTAKEVRKTDKTEWVSDSVESKYSGLRRP</sequence>
<name>A0A2K9NSS6_BACTC</name>
<dbReference type="AlphaFoldDB" id="A0A2K9NSS6"/>
<dbReference type="EMBL" id="CP025704">
    <property type="protein sequence ID" value="AUN98570.1"/>
    <property type="molecule type" value="Genomic_DNA"/>
</dbReference>
<dbReference type="KEGG" id="bsto:C0V70_10750"/>
<dbReference type="Proteomes" id="UP000235584">
    <property type="component" value="Chromosome"/>
</dbReference>
<evidence type="ECO:0000313" key="1">
    <source>
        <dbReference type="EMBL" id="AUN98570.1"/>
    </source>
</evidence>
<organism evidence="1 2">
    <name type="scientific">Bacteriovorax stolpii</name>
    <name type="common">Bdellovibrio stolpii</name>
    <dbReference type="NCBI Taxonomy" id="960"/>
    <lineage>
        <taxon>Bacteria</taxon>
        <taxon>Pseudomonadati</taxon>
        <taxon>Bdellovibrionota</taxon>
        <taxon>Bacteriovoracia</taxon>
        <taxon>Bacteriovoracales</taxon>
        <taxon>Bacteriovoracaceae</taxon>
        <taxon>Bacteriovorax</taxon>
    </lineage>
</organism>
<gene>
    <name evidence="1" type="ORF">C0V70_10750</name>
</gene>
<accession>A0A2K9NSS6</accession>
<evidence type="ECO:0000313" key="2">
    <source>
        <dbReference type="Proteomes" id="UP000235584"/>
    </source>
</evidence>
<keyword evidence="2" id="KW-1185">Reference proteome</keyword>
<protein>
    <submittedName>
        <fullName evidence="1">Uncharacterized protein</fullName>
    </submittedName>
</protein>